<keyword evidence="2" id="KW-1185">Reference proteome</keyword>
<dbReference type="Proteomes" id="UP000674416">
    <property type="component" value="Unassembled WGS sequence"/>
</dbReference>
<evidence type="ECO:0000313" key="2">
    <source>
        <dbReference type="Proteomes" id="UP000674416"/>
    </source>
</evidence>
<accession>A0ABS4CUW3</accession>
<reference evidence="1 2" key="1">
    <citation type="submission" date="2021-01" db="EMBL/GenBank/DDBJ databases">
        <title>Genomic Encyclopedia of Type Strains, Phase IV (KMG-IV): sequencing the most valuable type-strain genomes for metagenomic binning, comparative biology and taxonomic classification.</title>
        <authorList>
            <person name="Goeker M."/>
        </authorList>
    </citation>
    <scope>NUCLEOTIDE SEQUENCE [LARGE SCALE GENOMIC DNA]</scope>
    <source>
        <strain evidence="1 2">DSM 103394</strain>
    </source>
</reference>
<evidence type="ECO:0000313" key="1">
    <source>
        <dbReference type="EMBL" id="MBP1081316.1"/>
    </source>
</evidence>
<dbReference type="EMBL" id="JAFDST010000002">
    <property type="protein sequence ID" value="MBP1081316.1"/>
    <property type="molecule type" value="Genomic_DNA"/>
</dbReference>
<protein>
    <submittedName>
        <fullName evidence="1">Uncharacterized protein</fullName>
    </submittedName>
</protein>
<name>A0ABS4CUW3_9BACI</name>
<proteinExistence type="predicted"/>
<comment type="caution">
    <text evidence="1">The sequence shown here is derived from an EMBL/GenBank/DDBJ whole genome shotgun (WGS) entry which is preliminary data.</text>
</comment>
<sequence>MVQAGAFDENEHAEKLVTTLKKLALMNDSKKVLNQGPFLLHYHFTMVSFEV</sequence>
<organism evidence="1 2">
    <name type="scientific">Bacillus capparidis</name>
    <dbReference type="NCBI Taxonomy" id="1840411"/>
    <lineage>
        <taxon>Bacteria</taxon>
        <taxon>Bacillati</taxon>
        <taxon>Bacillota</taxon>
        <taxon>Bacilli</taxon>
        <taxon>Bacillales</taxon>
        <taxon>Bacillaceae</taxon>
        <taxon>Bacillus</taxon>
    </lineage>
</organism>
<gene>
    <name evidence="1" type="ORF">JOC74_001809</name>
</gene>